<name>A0AA39MKT1_ARMTA</name>
<proteinExistence type="predicted"/>
<dbReference type="AlphaFoldDB" id="A0AA39MKT1"/>
<organism evidence="2 3">
    <name type="scientific">Armillaria tabescens</name>
    <name type="common">Ringless honey mushroom</name>
    <name type="synonym">Agaricus tabescens</name>
    <dbReference type="NCBI Taxonomy" id="1929756"/>
    <lineage>
        <taxon>Eukaryota</taxon>
        <taxon>Fungi</taxon>
        <taxon>Dikarya</taxon>
        <taxon>Basidiomycota</taxon>
        <taxon>Agaricomycotina</taxon>
        <taxon>Agaricomycetes</taxon>
        <taxon>Agaricomycetidae</taxon>
        <taxon>Agaricales</taxon>
        <taxon>Marasmiineae</taxon>
        <taxon>Physalacriaceae</taxon>
        <taxon>Desarmillaria</taxon>
    </lineage>
</organism>
<keyword evidence="3" id="KW-1185">Reference proteome</keyword>
<accession>A0AA39MKT1</accession>
<evidence type="ECO:0000313" key="3">
    <source>
        <dbReference type="Proteomes" id="UP001175211"/>
    </source>
</evidence>
<comment type="caution">
    <text evidence="2">The sequence shown here is derived from an EMBL/GenBank/DDBJ whole genome shotgun (WGS) entry which is preliminary data.</text>
</comment>
<dbReference type="Proteomes" id="UP001175211">
    <property type="component" value="Unassembled WGS sequence"/>
</dbReference>
<sequence>MIMMAAVHVPRAYNPPDVQGSAPSSLNTGICPPCTTCYPSQYNYGEGAQKLCGQSNRLKMATDIPNTTLLRDQGPCINGITPSACWKTNLKVGILRAFPELQAHTKCLNTSVHDFYPTFEHVVGGSPLARVWSRDRRHPGFGLLEAQTTLALIHFDTSEDVFTGGQGFQDSRHGVGLKDVQECPDTPPTSGAQQSPEPTHSSNARAGMQATFVGLKDDPTDSLARDPWSHEHPQRTRWLGKWWYVDVVSYADTGSLGSISHPGTDHEVTGTNDDHQCSDADQRFLNLGTKNHHHTTLMVEQTWADPFLQRLYKSGSGVIVDIRTCRLPALVLLREDETARYQDLGLLFRDLKVQVYDLVLNYICTAFITESRDDCSTRGDHWCYASSSRCGEVQGGRDEVQEEGFAPRQSVCGCGRKDSLRERFVAMRRAGGRHQWRERRLVLSRREGFCGEGVAGVGTAPEEKHVVTENAEAFMTAMM</sequence>
<protein>
    <submittedName>
        <fullName evidence="2">Uncharacterized protein</fullName>
    </submittedName>
</protein>
<dbReference type="EMBL" id="JAUEPS010000102">
    <property type="protein sequence ID" value="KAK0437972.1"/>
    <property type="molecule type" value="Genomic_DNA"/>
</dbReference>
<gene>
    <name evidence="2" type="ORF">EV420DRAFT_1486845</name>
</gene>
<dbReference type="GeneID" id="85354000"/>
<reference evidence="2" key="1">
    <citation type="submission" date="2023-06" db="EMBL/GenBank/DDBJ databases">
        <authorList>
            <consortium name="Lawrence Berkeley National Laboratory"/>
            <person name="Ahrendt S."/>
            <person name="Sahu N."/>
            <person name="Indic B."/>
            <person name="Wong-Bajracharya J."/>
            <person name="Merenyi Z."/>
            <person name="Ke H.-M."/>
            <person name="Monk M."/>
            <person name="Kocsube S."/>
            <person name="Drula E."/>
            <person name="Lipzen A."/>
            <person name="Balint B."/>
            <person name="Henrissat B."/>
            <person name="Andreopoulos B."/>
            <person name="Martin F.M."/>
            <person name="Harder C.B."/>
            <person name="Rigling D."/>
            <person name="Ford K.L."/>
            <person name="Foster G.D."/>
            <person name="Pangilinan J."/>
            <person name="Papanicolaou A."/>
            <person name="Barry K."/>
            <person name="LaButti K."/>
            <person name="Viragh M."/>
            <person name="Koriabine M."/>
            <person name="Yan M."/>
            <person name="Riley R."/>
            <person name="Champramary S."/>
            <person name="Plett K.L."/>
            <person name="Tsai I.J."/>
            <person name="Slot J."/>
            <person name="Sipos G."/>
            <person name="Plett J."/>
            <person name="Nagy L.G."/>
            <person name="Grigoriev I.V."/>
        </authorList>
    </citation>
    <scope>NUCLEOTIDE SEQUENCE</scope>
    <source>
        <strain evidence="2">CCBAS 213</strain>
    </source>
</reference>
<feature type="compositionally biased region" description="Polar residues" evidence="1">
    <location>
        <begin position="188"/>
        <end position="203"/>
    </location>
</feature>
<feature type="region of interest" description="Disordered" evidence="1">
    <location>
        <begin position="177"/>
        <end position="203"/>
    </location>
</feature>
<evidence type="ECO:0000313" key="2">
    <source>
        <dbReference type="EMBL" id="KAK0437972.1"/>
    </source>
</evidence>
<evidence type="ECO:0000256" key="1">
    <source>
        <dbReference type="SAM" id="MobiDB-lite"/>
    </source>
</evidence>
<dbReference type="RefSeq" id="XP_060322793.1">
    <property type="nucleotide sequence ID" value="XM_060470452.1"/>
</dbReference>